<dbReference type="RefSeq" id="WP_060749830.1">
    <property type="nucleotide sequence ID" value="NZ_LRPH01000038.1"/>
</dbReference>
<feature type="domain" description="DUF3952" evidence="2">
    <location>
        <begin position="18"/>
        <end position="121"/>
    </location>
</feature>
<evidence type="ECO:0000313" key="4">
    <source>
        <dbReference type="Proteomes" id="UP000065797"/>
    </source>
</evidence>
<evidence type="ECO:0000313" key="3">
    <source>
        <dbReference type="EMBL" id="KWU65409.1"/>
    </source>
</evidence>
<dbReference type="EMBL" id="LRPH01000038">
    <property type="protein sequence ID" value="KWU65409.1"/>
    <property type="molecule type" value="Genomic_DNA"/>
</dbReference>
<feature type="chain" id="PRO_5038357912" description="DUF3952 domain-containing protein" evidence="1">
    <location>
        <begin position="22"/>
        <end position="270"/>
    </location>
</feature>
<keyword evidence="1" id="KW-0732">Signal</keyword>
<proteinExistence type="predicted"/>
<evidence type="ECO:0000259" key="2">
    <source>
        <dbReference type="Pfam" id="PF13130"/>
    </source>
</evidence>
<reference evidence="3 4" key="1">
    <citation type="submission" date="2016-01" db="EMBL/GenBank/DDBJ databases">
        <authorList>
            <person name="McClelland M."/>
            <person name="Jain A."/>
            <person name="Saraogi P."/>
            <person name="Mendelson R."/>
            <person name="Westerman R."/>
            <person name="SanMiguel P."/>
            <person name="Csonka L."/>
        </authorList>
    </citation>
    <scope>NUCLEOTIDE SEQUENCE [LARGE SCALE GENOMIC DNA]</scope>
    <source>
        <strain evidence="3 4">PE8-15</strain>
    </source>
</reference>
<feature type="signal peptide" evidence="1">
    <location>
        <begin position="1"/>
        <end position="21"/>
    </location>
</feature>
<organism evidence="3 4">
    <name type="scientific">Bacillus mycoides</name>
    <dbReference type="NCBI Taxonomy" id="1405"/>
    <lineage>
        <taxon>Bacteria</taxon>
        <taxon>Bacillati</taxon>
        <taxon>Bacillota</taxon>
        <taxon>Bacilli</taxon>
        <taxon>Bacillales</taxon>
        <taxon>Bacillaceae</taxon>
        <taxon>Bacillus</taxon>
        <taxon>Bacillus cereus group</taxon>
    </lineage>
</organism>
<protein>
    <recommendedName>
        <fullName evidence="2">DUF3952 domain-containing protein</fullName>
    </recommendedName>
</protein>
<dbReference type="InterPro" id="IPR025019">
    <property type="entry name" value="DUF3952"/>
</dbReference>
<accession>A0A109GEN5</accession>
<gene>
    <name evidence="3" type="ORF">AWW70_10600</name>
</gene>
<comment type="caution">
    <text evidence="3">The sequence shown here is derived from an EMBL/GenBank/DDBJ whole genome shotgun (WGS) entry which is preliminary data.</text>
</comment>
<dbReference type="PROSITE" id="PS51257">
    <property type="entry name" value="PROKAR_LIPOPROTEIN"/>
    <property type="match status" value="1"/>
</dbReference>
<dbReference type="AlphaFoldDB" id="A0A109GEN5"/>
<dbReference type="Proteomes" id="UP000065797">
    <property type="component" value="Unassembled WGS sequence"/>
</dbReference>
<dbReference type="Pfam" id="PF13130">
    <property type="entry name" value="DUF3952"/>
    <property type="match status" value="1"/>
</dbReference>
<sequence length="270" mass="30801">MKLKKKVKMMIVMSIAANLLSGCDFGETKIEHERLVKALDEGDMKAVMSASDDGYAYVKERSIYGIFEGKEDGTHSKTIYQTTEGIYNTIEKKLFGETTEEIATNIKNEKEKADISNYKEEEIYHTNIMYEGGEVKTVKTAFDVSAVKLIMDRLQGIKDLKPSEDTKGFDEPNIVSYSLTESQFQQVLNEKLKLEYDEFIGSSIGLHFNAIKDSKKGSMGLLEIRIAVSVKKENVLKQQQIFVSFNDKKSNNKIKEDYLNYQRHFNYVGD</sequence>
<name>A0A109GEN5_BACMY</name>
<evidence type="ECO:0000256" key="1">
    <source>
        <dbReference type="SAM" id="SignalP"/>
    </source>
</evidence>